<feature type="compositionally biased region" description="Pro residues" evidence="1">
    <location>
        <begin position="95"/>
        <end position="110"/>
    </location>
</feature>
<organism evidence="2 3">
    <name type="scientific">Botryobasidium botryosum (strain FD-172 SS1)</name>
    <dbReference type="NCBI Taxonomy" id="930990"/>
    <lineage>
        <taxon>Eukaryota</taxon>
        <taxon>Fungi</taxon>
        <taxon>Dikarya</taxon>
        <taxon>Basidiomycota</taxon>
        <taxon>Agaricomycotina</taxon>
        <taxon>Agaricomycetes</taxon>
        <taxon>Cantharellales</taxon>
        <taxon>Botryobasidiaceae</taxon>
        <taxon>Botryobasidium</taxon>
    </lineage>
</organism>
<dbReference type="AlphaFoldDB" id="A0A067N184"/>
<name>A0A067N184_BOTB1</name>
<dbReference type="OrthoDB" id="418445at2759"/>
<accession>A0A067N184</accession>
<evidence type="ECO:0000256" key="1">
    <source>
        <dbReference type="SAM" id="MobiDB-lite"/>
    </source>
</evidence>
<dbReference type="Proteomes" id="UP000027195">
    <property type="component" value="Unassembled WGS sequence"/>
</dbReference>
<dbReference type="EMBL" id="KL198022">
    <property type="protein sequence ID" value="KDQ17882.1"/>
    <property type="molecule type" value="Genomic_DNA"/>
</dbReference>
<protein>
    <submittedName>
        <fullName evidence="2">Uncharacterized protein</fullName>
    </submittedName>
</protein>
<evidence type="ECO:0000313" key="3">
    <source>
        <dbReference type="Proteomes" id="UP000027195"/>
    </source>
</evidence>
<dbReference type="HOGENOM" id="CLU_2170667_0_0_1"/>
<dbReference type="InParanoid" id="A0A067N184"/>
<sequence length="110" mass="12642">MNTSAGEWICKGDTSESELERLPPKWLPGLKDHYQSIRAYHTLEPWIDTALNIKSNFDLVKQRYLTVQVQQNQRTPHPTPGPNRYLRDTNMLPPNCSPPPAPRPAPYHPD</sequence>
<evidence type="ECO:0000313" key="2">
    <source>
        <dbReference type="EMBL" id="KDQ17882.1"/>
    </source>
</evidence>
<feature type="region of interest" description="Disordered" evidence="1">
    <location>
        <begin position="69"/>
        <end position="110"/>
    </location>
</feature>
<gene>
    <name evidence="2" type="ORF">BOTBODRAFT_542904</name>
</gene>
<reference evidence="3" key="1">
    <citation type="journal article" date="2014" name="Proc. Natl. Acad. Sci. U.S.A.">
        <title>Extensive sampling of basidiomycete genomes demonstrates inadequacy of the white-rot/brown-rot paradigm for wood decay fungi.</title>
        <authorList>
            <person name="Riley R."/>
            <person name="Salamov A.A."/>
            <person name="Brown D.W."/>
            <person name="Nagy L.G."/>
            <person name="Floudas D."/>
            <person name="Held B.W."/>
            <person name="Levasseur A."/>
            <person name="Lombard V."/>
            <person name="Morin E."/>
            <person name="Otillar R."/>
            <person name="Lindquist E.A."/>
            <person name="Sun H."/>
            <person name="LaButti K.M."/>
            <person name="Schmutz J."/>
            <person name="Jabbour D."/>
            <person name="Luo H."/>
            <person name="Baker S.E."/>
            <person name="Pisabarro A.G."/>
            <person name="Walton J.D."/>
            <person name="Blanchette R.A."/>
            <person name="Henrissat B."/>
            <person name="Martin F."/>
            <person name="Cullen D."/>
            <person name="Hibbett D.S."/>
            <person name="Grigoriev I.V."/>
        </authorList>
    </citation>
    <scope>NUCLEOTIDE SEQUENCE [LARGE SCALE GENOMIC DNA]</scope>
    <source>
        <strain evidence="3">FD-172 SS1</strain>
    </source>
</reference>
<keyword evidence="3" id="KW-1185">Reference proteome</keyword>
<proteinExistence type="predicted"/>